<dbReference type="PANTHER" id="PTHR35145:SF1">
    <property type="entry name" value="CYTOPLASMIC PROTEIN"/>
    <property type="match status" value="1"/>
</dbReference>
<dbReference type="PANTHER" id="PTHR35145">
    <property type="entry name" value="CYTOPLASMIC PROTEIN-RELATED"/>
    <property type="match status" value="1"/>
</dbReference>
<dbReference type="SUPFAM" id="SSF142906">
    <property type="entry name" value="YjbR-like"/>
    <property type="match status" value="1"/>
</dbReference>
<organism evidence="1 2">
    <name type="scientific">Odoribacter laneus YIT 12061</name>
    <dbReference type="NCBI Taxonomy" id="742817"/>
    <lineage>
        <taxon>Bacteria</taxon>
        <taxon>Pseudomonadati</taxon>
        <taxon>Bacteroidota</taxon>
        <taxon>Bacteroidia</taxon>
        <taxon>Bacteroidales</taxon>
        <taxon>Odoribacteraceae</taxon>
        <taxon>Odoribacter</taxon>
    </lineage>
</organism>
<reference evidence="1 2" key="1">
    <citation type="submission" date="2012-01" db="EMBL/GenBank/DDBJ databases">
        <title>The Genome Sequence of Odoribacter laneus YIT 12061.</title>
        <authorList>
            <consortium name="The Broad Institute Genome Sequencing Platform"/>
            <person name="Earl A."/>
            <person name="Ward D."/>
            <person name="Feldgarden M."/>
            <person name="Gevers D."/>
            <person name="Morotomi M."/>
            <person name="Young S.K."/>
            <person name="Zeng Q."/>
            <person name="Gargeya S."/>
            <person name="Fitzgerald M."/>
            <person name="Haas B."/>
            <person name="Abouelleil A."/>
            <person name="Alvarado L."/>
            <person name="Arachchi H.M."/>
            <person name="Berlin A."/>
            <person name="Chapman S.B."/>
            <person name="Gearin G."/>
            <person name="Goldberg J."/>
            <person name="Griggs A."/>
            <person name="Gujja S."/>
            <person name="Hansen M."/>
            <person name="Heiman D."/>
            <person name="Howarth C."/>
            <person name="Larimer J."/>
            <person name="Lui A."/>
            <person name="MacDonald P.J.P."/>
            <person name="McCowen C."/>
            <person name="Montmayeur A."/>
            <person name="Murphy C."/>
            <person name="Neiman D."/>
            <person name="Pearson M."/>
            <person name="Priest M."/>
            <person name="Roberts A."/>
            <person name="Saif S."/>
            <person name="Shea T."/>
            <person name="Sisk P."/>
            <person name="Stolte C."/>
            <person name="Sykes S."/>
            <person name="Wortman J."/>
            <person name="Nusbaum C."/>
            <person name="Birren B."/>
        </authorList>
    </citation>
    <scope>NUCLEOTIDE SEQUENCE [LARGE SCALE GENOMIC DNA]</scope>
    <source>
        <strain evidence="1 2">YIT 12061</strain>
    </source>
</reference>
<dbReference type="STRING" id="742817.HMPREF9449_00386"/>
<keyword evidence="2" id="KW-1185">Reference proteome</keyword>
<dbReference type="Pfam" id="PF04237">
    <property type="entry name" value="YjbR"/>
    <property type="match status" value="1"/>
</dbReference>
<dbReference type="HOGENOM" id="CLU_105851_1_1_10"/>
<dbReference type="PATRIC" id="fig|742817.3.peg.410"/>
<dbReference type="Proteomes" id="UP000004892">
    <property type="component" value="Unassembled WGS sequence"/>
</dbReference>
<accession>H1DDQ0</accession>
<dbReference type="AlphaFoldDB" id="H1DDQ0"/>
<dbReference type="GeneID" id="98068040"/>
<dbReference type="InterPro" id="IPR007351">
    <property type="entry name" value="YjbR"/>
</dbReference>
<dbReference type="eggNOG" id="COG2315">
    <property type="taxonomic scope" value="Bacteria"/>
</dbReference>
<dbReference type="InterPro" id="IPR058532">
    <property type="entry name" value="YjbR/MT2646/Rv2570-like"/>
</dbReference>
<protein>
    <recommendedName>
        <fullName evidence="3">MmcQ/YjbR family DNA-binding protein</fullName>
    </recommendedName>
</protein>
<dbReference type="Gene3D" id="3.90.1150.30">
    <property type="match status" value="1"/>
</dbReference>
<dbReference type="EMBL" id="ADMC01000005">
    <property type="protein sequence ID" value="EHP50697.1"/>
    <property type="molecule type" value="Genomic_DNA"/>
</dbReference>
<sequence>MNIEELREYCLSLKNVTESFPFRNFSPNDVLVFKVENKMFLLTDLNAGELAVTLKCGTESVADLAEYWRAVERARMPGWMVLYLNRDMSGKEIKQWIFRSYQEVIQALPLKVRIKYKDNIDRG</sequence>
<dbReference type="InterPro" id="IPR038056">
    <property type="entry name" value="YjbR-like_sf"/>
</dbReference>
<dbReference type="RefSeq" id="WP_009135540.1">
    <property type="nucleotide sequence ID" value="NZ_JH594596.1"/>
</dbReference>
<gene>
    <name evidence="1" type="ORF">HMPREF9449_00386</name>
</gene>
<evidence type="ECO:0000313" key="1">
    <source>
        <dbReference type="EMBL" id="EHP50697.1"/>
    </source>
</evidence>
<evidence type="ECO:0000313" key="2">
    <source>
        <dbReference type="Proteomes" id="UP000004892"/>
    </source>
</evidence>
<evidence type="ECO:0008006" key="3">
    <source>
        <dbReference type="Google" id="ProtNLM"/>
    </source>
</evidence>
<proteinExistence type="predicted"/>
<comment type="caution">
    <text evidence="1">The sequence shown here is derived from an EMBL/GenBank/DDBJ whole genome shotgun (WGS) entry which is preliminary data.</text>
</comment>
<name>H1DDQ0_9BACT</name>